<accession>A0ABD0PVJ5</accession>
<evidence type="ECO:0000313" key="2">
    <source>
        <dbReference type="Proteomes" id="UP001529510"/>
    </source>
</evidence>
<feature type="non-terminal residue" evidence="1">
    <location>
        <position position="1"/>
    </location>
</feature>
<sequence length="226" mass="22666">PVEPPSLVRSHEPAAPPWPSMLRHLGSALGPHLFLALSQSVVSLVGLHHGFSLPRLRSGSTLGSPSIISALVSPASASILASPASNSALASPASASTLGPPSIISTLASPASTSILASPTFNSALAPLASTSTLGSPSFISTLAPPDSVSALASPTISSSLGPPIISVVVPSVSLPPLGYASLPLHDHLLSPSLPPLLDLRSTAQSLLEVGDDVMCMSCSVLFVLF</sequence>
<dbReference type="Proteomes" id="UP001529510">
    <property type="component" value="Unassembled WGS sequence"/>
</dbReference>
<dbReference type="AlphaFoldDB" id="A0ABD0PVJ5"/>
<protein>
    <submittedName>
        <fullName evidence="1">Uncharacterized protein</fullName>
    </submittedName>
</protein>
<dbReference type="EMBL" id="JAMKFB020000014">
    <property type="protein sequence ID" value="KAL0176641.1"/>
    <property type="molecule type" value="Genomic_DNA"/>
</dbReference>
<organism evidence="1 2">
    <name type="scientific">Cirrhinus mrigala</name>
    <name type="common">Mrigala</name>
    <dbReference type="NCBI Taxonomy" id="683832"/>
    <lineage>
        <taxon>Eukaryota</taxon>
        <taxon>Metazoa</taxon>
        <taxon>Chordata</taxon>
        <taxon>Craniata</taxon>
        <taxon>Vertebrata</taxon>
        <taxon>Euteleostomi</taxon>
        <taxon>Actinopterygii</taxon>
        <taxon>Neopterygii</taxon>
        <taxon>Teleostei</taxon>
        <taxon>Ostariophysi</taxon>
        <taxon>Cypriniformes</taxon>
        <taxon>Cyprinidae</taxon>
        <taxon>Labeoninae</taxon>
        <taxon>Labeonini</taxon>
        <taxon>Cirrhinus</taxon>
    </lineage>
</organism>
<reference evidence="1 2" key="1">
    <citation type="submission" date="2024-05" db="EMBL/GenBank/DDBJ databases">
        <title>Genome sequencing and assembly of Indian major carp, Cirrhinus mrigala (Hamilton, 1822).</title>
        <authorList>
            <person name="Mohindra V."/>
            <person name="Chowdhury L.M."/>
            <person name="Lal K."/>
            <person name="Jena J.K."/>
        </authorList>
    </citation>
    <scope>NUCLEOTIDE SEQUENCE [LARGE SCALE GENOMIC DNA]</scope>
    <source>
        <strain evidence="1">CM1030</strain>
        <tissue evidence="1">Blood</tissue>
    </source>
</reference>
<gene>
    <name evidence="1" type="ORF">M9458_028971</name>
</gene>
<name>A0ABD0PVJ5_CIRMR</name>
<evidence type="ECO:0000313" key="1">
    <source>
        <dbReference type="EMBL" id="KAL0176641.1"/>
    </source>
</evidence>
<proteinExistence type="predicted"/>
<comment type="caution">
    <text evidence="1">The sequence shown here is derived from an EMBL/GenBank/DDBJ whole genome shotgun (WGS) entry which is preliminary data.</text>
</comment>
<keyword evidence="2" id="KW-1185">Reference proteome</keyword>